<feature type="domain" description="Beta-lactamase-related" evidence="2">
    <location>
        <begin position="54"/>
        <end position="363"/>
    </location>
</feature>
<feature type="signal peptide" evidence="1">
    <location>
        <begin position="1"/>
        <end position="36"/>
    </location>
</feature>
<protein>
    <submittedName>
        <fullName evidence="3">Serine hydrolase domain-containing protein</fullName>
        <ecNumber evidence="3">3.-.-.-</ecNumber>
    </submittedName>
</protein>
<reference evidence="4" key="1">
    <citation type="journal article" date="2019" name="Int. J. Syst. Evol. Microbiol.">
        <title>The Global Catalogue of Microorganisms (GCM) 10K type strain sequencing project: providing services to taxonomists for standard genome sequencing and annotation.</title>
        <authorList>
            <consortium name="The Broad Institute Genomics Platform"/>
            <consortium name="The Broad Institute Genome Sequencing Center for Infectious Disease"/>
            <person name="Wu L."/>
            <person name="Ma J."/>
        </authorList>
    </citation>
    <scope>NUCLEOTIDE SEQUENCE [LARGE SCALE GENOMIC DNA]</scope>
    <source>
        <strain evidence="4">JCM 4147</strain>
    </source>
</reference>
<dbReference type="Gene3D" id="3.40.710.10">
    <property type="entry name" value="DD-peptidase/beta-lactamase superfamily"/>
    <property type="match status" value="1"/>
</dbReference>
<keyword evidence="1" id="KW-0732">Signal</keyword>
<dbReference type="EC" id="3.-.-.-" evidence="3"/>
<name>A0ABW1GHQ1_9ACTN</name>
<evidence type="ECO:0000313" key="3">
    <source>
        <dbReference type="EMBL" id="MFC5913422.1"/>
    </source>
</evidence>
<dbReference type="GO" id="GO:0016787">
    <property type="term" value="F:hydrolase activity"/>
    <property type="evidence" value="ECO:0007669"/>
    <property type="project" value="UniProtKB-KW"/>
</dbReference>
<organism evidence="3 4">
    <name type="scientific">Streptomyces pulveraceus</name>
    <dbReference type="NCBI Taxonomy" id="68258"/>
    <lineage>
        <taxon>Bacteria</taxon>
        <taxon>Bacillati</taxon>
        <taxon>Actinomycetota</taxon>
        <taxon>Actinomycetes</taxon>
        <taxon>Kitasatosporales</taxon>
        <taxon>Streptomycetaceae</taxon>
        <taxon>Streptomyces</taxon>
    </lineage>
</organism>
<evidence type="ECO:0000256" key="1">
    <source>
        <dbReference type="SAM" id="SignalP"/>
    </source>
</evidence>
<dbReference type="Pfam" id="PF00144">
    <property type="entry name" value="Beta-lactamase"/>
    <property type="match status" value="1"/>
</dbReference>
<dbReference type="InterPro" id="IPR001466">
    <property type="entry name" value="Beta-lactam-related"/>
</dbReference>
<dbReference type="Proteomes" id="UP001596200">
    <property type="component" value="Unassembled WGS sequence"/>
</dbReference>
<dbReference type="PANTHER" id="PTHR46825">
    <property type="entry name" value="D-ALANYL-D-ALANINE-CARBOXYPEPTIDASE/ENDOPEPTIDASE AMPH"/>
    <property type="match status" value="1"/>
</dbReference>
<dbReference type="SUPFAM" id="SSF56601">
    <property type="entry name" value="beta-lactamase/transpeptidase-like"/>
    <property type="match status" value="1"/>
</dbReference>
<dbReference type="RefSeq" id="WP_386419857.1">
    <property type="nucleotide sequence ID" value="NZ_BAAATU010000024.1"/>
</dbReference>
<sequence length="395" mass="41987">MNEQTRHRIPFFRRQSDGRRKAVAAAVAVAAGVMLAGVPAPPAAHAAPRPDSIRQSLDALVRDDGVPGALAGVKGLDGRSRNYTAGVGDRATKAKVPVDGQVRIGSNTKAFTAVVVLQLVGEGKIGLDTSVDTYLPGVVRGKGTDGRAVTVRQLLQHTSGLPNYTEFLGDASPYQYFEPRDLLDLALAHKADFPRGTSWKYSNTNYLVAGLIIQKVTGRPVGEEITRRVIDRIGLRHTYFPAQGDMTIKERHPKGYDRETPDGPLIDLTEMDTSWAWAAGAMVSTNTDLNKFYAALLGGRLLAPAQLAQMRTTVPAPYMGVGARYGLGLASRPLSCGGLYWGHGGTIPGYLTRGGVTEDGRAANITVTAAPSTAGTQHLEAAVDTALCAGSRRSE</sequence>
<accession>A0ABW1GHQ1</accession>
<dbReference type="InterPro" id="IPR006311">
    <property type="entry name" value="TAT_signal"/>
</dbReference>
<dbReference type="PANTHER" id="PTHR46825:SF7">
    <property type="entry name" value="D-ALANYL-D-ALANINE CARBOXYPEPTIDASE"/>
    <property type="match status" value="1"/>
</dbReference>
<evidence type="ECO:0000313" key="4">
    <source>
        <dbReference type="Proteomes" id="UP001596200"/>
    </source>
</evidence>
<dbReference type="InterPro" id="IPR050491">
    <property type="entry name" value="AmpC-like"/>
</dbReference>
<dbReference type="InterPro" id="IPR012338">
    <property type="entry name" value="Beta-lactam/transpept-like"/>
</dbReference>
<gene>
    <name evidence="3" type="ORF">ACFP1B_08280</name>
</gene>
<evidence type="ECO:0000259" key="2">
    <source>
        <dbReference type="Pfam" id="PF00144"/>
    </source>
</evidence>
<dbReference type="PROSITE" id="PS51318">
    <property type="entry name" value="TAT"/>
    <property type="match status" value="1"/>
</dbReference>
<feature type="chain" id="PRO_5046399889" evidence="1">
    <location>
        <begin position="37"/>
        <end position="395"/>
    </location>
</feature>
<dbReference type="EMBL" id="JBHSPU010000009">
    <property type="protein sequence ID" value="MFC5913422.1"/>
    <property type="molecule type" value="Genomic_DNA"/>
</dbReference>
<keyword evidence="3" id="KW-0378">Hydrolase</keyword>
<proteinExistence type="predicted"/>
<comment type="caution">
    <text evidence="3">The sequence shown here is derived from an EMBL/GenBank/DDBJ whole genome shotgun (WGS) entry which is preliminary data.</text>
</comment>
<keyword evidence="4" id="KW-1185">Reference proteome</keyword>